<dbReference type="PANTHER" id="PTHR43065:SF16">
    <property type="entry name" value="SENSORY HISTIDINE KINASE_PHOSPHATASE NTRB"/>
    <property type="match status" value="1"/>
</dbReference>
<comment type="function">
    <text evidence="13">Member of the two-component regulatory system NtrB/NtrC, which controls expression of the nitrogen-regulated (ntr) genes in response to nitrogen limitation. Under conditions of nitrogen limitation, NtrB autophosphorylates and transfers the phosphoryl group to NtrC. In the presence of nitrogen, acts as a phosphatase that dephosphorylates and inactivates NtrC.</text>
</comment>
<dbReference type="CDD" id="cd00082">
    <property type="entry name" value="HisKA"/>
    <property type="match status" value="1"/>
</dbReference>
<dbReference type="GO" id="GO:0016787">
    <property type="term" value="F:hydrolase activity"/>
    <property type="evidence" value="ECO:0007669"/>
    <property type="project" value="UniProtKB-KW"/>
</dbReference>
<evidence type="ECO:0000256" key="10">
    <source>
        <dbReference type="ARBA" id="ARBA00022840"/>
    </source>
</evidence>
<dbReference type="Gene3D" id="3.30.565.10">
    <property type="entry name" value="Histidine kinase-like ATPase, C-terminal domain"/>
    <property type="match status" value="1"/>
</dbReference>
<evidence type="ECO:0000256" key="16">
    <source>
        <dbReference type="ARBA" id="ARBA00043094"/>
    </source>
</evidence>
<evidence type="ECO:0000313" key="20">
    <source>
        <dbReference type="Proteomes" id="UP000028602"/>
    </source>
</evidence>
<dbReference type="EMBL" id="JMPR01000008">
    <property type="protein sequence ID" value="KFD22349.1"/>
    <property type="molecule type" value="Genomic_DNA"/>
</dbReference>
<reference evidence="19 20" key="1">
    <citation type="submission" date="2014-05" db="EMBL/GenBank/DDBJ databases">
        <title>ATOL: Assembling a taxonomically balanced genome-scale reconstruction of the evolutionary history of the Enterobacteriaceae.</title>
        <authorList>
            <person name="Plunkett G.III."/>
            <person name="Neeno-Eckwall E.C."/>
            <person name="Glasner J.D."/>
            <person name="Perna N.T."/>
        </authorList>
    </citation>
    <scope>NUCLEOTIDE SEQUENCE [LARGE SCALE GENOMIC DNA]</scope>
    <source>
        <strain evidence="19 20">ATCC 33301</strain>
    </source>
</reference>
<evidence type="ECO:0000256" key="1">
    <source>
        <dbReference type="ARBA" id="ARBA00000085"/>
    </source>
</evidence>
<evidence type="ECO:0000256" key="6">
    <source>
        <dbReference type="ARBA" id="ARBA00022679"/>
    </source>
</evidence>
<dbReference type="InterPro" id="IPR036097">
    <property type="entry name" value="HisK_dim/P_sf"/>
</dbReference>
<dbReference type="EC" id="2.7.13.3" evidence="3"/>
<dbReference type="Pfam" id="PF02518">
    <property type="entry name" value="HATPase_c"/>
    <property type="match status" value="1"/>
</dbReference>
<feature type="domain" description="Histidine kinase" evidence="17">
    <location>
        <begin position="148"/>
        <end position="361"/>
    </location>
</feature>
<dbReference type="InterPro" id="IPR036890">
    <property type="entry name" value="HATPase_C_sf"/>
</dbReference>
<comment type="caution">
    <text evidence="19">The sequence shown here is derived from an EMBL/GenBank/DDBJ whole genome shotgun (WGS) entry which is preliminary data.</text>
</comment>
<dbReference type="PRINTS" id="PR00344">
    <property type="entry name" value="BCTRLSENSOR"/>
</dbReference>
<dbReference type="GO" id="GO:0005524">
    <property type="term" value="F:ATP binding"/>
    <property type="evidence" value="ECO:0007669"/>
    <property type="project" value="UniProtKB-KW"/>
</dbReference>
<evidence type="ECO:0000256" key="7">
    <source>
        <dbReference type="ARBA" id="ARBA00022741"/>
    </source>
</evidence>
<dbReference type="eggNOG" id="COG3852">
    <property type="taxonomic scope" value="Bacteria"/>
</dbReference>
<feature type="domain" description="PAS" evidence="18">
    <location>
        <begin position="17"/>
        <end position="61"/>
    </location>
</feature>
<proteinExistence type="predicted"/>
<dbReference type="CDD" id="cd00130">
    <property type="entry name" value="PAS"/>
    <property type="match status" value="1"/>
</dbReference>
<dbReference type="PROSITE" id="PS50109">
    <property type="entry name" value="HIS_KIN"/>
    <property type="match status" value="1"/>
</dbReference>
<dbReference type="InterPro" id="IPR003594">
    <property type="entry name" value="HATPase_dom"/>
</dbReference>
<name>A0A085JPF3_9GAMM</name>
<dbReference type="SMART" id="SM00387">
    <property type="entry name" value="HATPase_c"/>
    <property type="match status" value="1"/>
</dbReference>
<evidence type="ECO:0000256" key="13">
    <source>
        <dbReference type="ARBA" id="ARBA00037696"/>
    </source>
</evidence>
<dbReference type="SUPFAM" id="SSF47384">
    <property type="entry name" value="Homodimeric domain of signal transducing histidine kinase"/>
    <property type="match status" value="1"/>
</dbReference>
<comment type="subcellular location">
    <subcellularLocation>
        <location evidence="2">Cytoplasm</location>
    </subcellularLocation>
</comment>
<dbReference type="GO" id="GO:0000155">
    <property type="term" value="F:phosphorelay sensor kinase activity"/>
    <property type="evidence" value="ECO:0007669"/>
    <property type="project" value="InterPro"/>
</dbReference>
<gene>
    <name evidence="19" type="primary">glnL</name>
    <name evidence="19" type="ORF">GTPT_0523</name>
</gene>
<keyword evidence="8" id="KW-0418">Kinase</keyword>
<dbReference type="CDD" id="cd16918">
    <property type="entry name" value="HATPase_Glnl-NtrB-like"/>
    <property type="match status" value="1"/>
</dbReference>
<keyword evidence="6 19" id="KW-0808">Transferase</keyword>
<dbReference type="NCBIfam" id="NF008293">
    <property type="entry name" value="PRK11073.1"/>
    <property type="match status" value="1"/>
</dbReference>
<sequence>MTGFIWSRGDGKMIANTQHDAVQILNSLINSVLVVDDNLVIHYANPAALQLLAQSSRKIFGTPLPELTGYFSLNIDVMQESLKSGLGFTDSEVTIVVDGRAHIMSLTAQTFPDQKILLEMAPMDNQRRLSQEQIQHAQQVAARDLVRGLAHEIKNPLGGLRGAAQLLSRALPDPSLNEYTKVIIEQADRLRNLVDRLLGPQQPGMHVTQSIHQVAERIVNLVSMELPENVSLVRDYDPSLPELAHDPDQIEQVLLNVVRNALQALGEAGGTITLRTRTAFQLTLHGVRYRLVARIDIEDDGPGIPQQLQDTLFYPMVSGREGGTGLGLSIARSLIDQHSGKIEFNSWPGHTEFSVFLPIRQ</sequence>
<evidence type="ECO:0000256" key="12">
    <source>
        <dbReference type="ARBA" id="ARBA00023231"/>
    </source>
</evidence>
<keyword evidence="7" id="KW-0547">Nucleotide-binding</keyword>
<evidence type="ECO:0000256" key="5">
    <source>
        <dbReference type="ARBA" id="ARBA00022553"/>
    </source>
</evidence>
<evidence type="ECO:0000256" key="8">
    <source>
        <dbReference type="ARBA" id="ARBA00022777"/>
    </source>
</evidence>
<evidence type="ECO:0000259" key="18">
    <source>
        <dbReference type="PROSITE" id="PS50112"/>
    </source>
</evidence>
<dbReference type="AlphaFoldDB" id="A0A085JPF3"/>
<dbReference type="InterPro" id="IPR005467">
    <property type="entry name" value="His_kinase_dom"/>
</dbReference>
<dbReference type="SUPFAM" id="SSF55785">
    <property type="entry name" value="PYP-like sensor domain (PAS domain)"/>
    <property type="match status" value="1"/>
</dbReference>
<dbReference type="InterPro" id="IPR000014">
    <property type="entry name" value="PAS"/>
</dbReference>
<keyword evidence="5" id="KW-0597">Phosphoprotein</keyword>
<dbReference type="Gene3D" id="1.10.287.130">
    <property type="match status" value="1"/>
</dbReference>
<organism evidence="19 20">
    <name type="scientific">Tatumella ptyseos ATCC 33301</name>
    <dbReference type="NCBI Taxonomy" id="1005995"/>
    <lineage>
        <taxon>Bacteria</taxon>
        <taxon>Pseudomonadati</taxon>
        <taxon>Pseudomonadota</taxon>
        <taxon>Gammaproteobacteria</taxon>
        <taxon>Enterobacterales</taxon>
        <taxon>Erwiniaceae</taxon>
        <taxon>Tatumella</taxon>
    </lineage>
</organism>
<dbReference type="SMART" id="SM00091">
    <property type="entry name" value="PAS"/>
    <property type="match status" value="1"/>
</dbReference>
<evidence type="ECO:0000256" key="3">
    <source>
        <dbReference type="ARBA" id="ARBA00012438"/>
    </source>
</evidence>
<keyword evidence="9" id="KW-0378">Hydrolase</keyword>
<accession>A0A085JPF3</accession>
<keyword evidence="10" id="KW-0067">ATP-binding</keyword>
<keyword evidence="20" id="KW-1185">Reference proteome</keyword>
<dbReference type="InterPro" id="IPR035965">
    <property type="entry name" value="PAS-like_dom_sf"/>
</dbReference>
<dbReference type="InterPro" id="IPR003661">
    <property type="entry name" value="HisK_dim/P_dom"/>
</dbReference>
<dbReference type="PROSITE" id="PS50112">
    <property type="entry name" value="PAS"/>
    <property type="match status" value="1"/>
</dbReference>
<evidence type="ECO:0000313" key="19">
    <source>
        <dbReference type="EMBL" id="KFD22349.1"/>
    </source>
</evidence>
<keyword evidence="11" id="KW-0902">Two-component regulatory system</keyword>
<dbReference type="SUPFAM" id="SSF55874">
    <property type="entry name" value="ATPase domain of HSP90 chaperone/DNA topoisomerase II/histidine kinase"/>
    <property type="match status" value="1"/>
</dbReference>
<dbReference type="InterPro" id="IPR004358">
    <property type="entry name" value="Sig_transdc_His_kin-like_C"/>
</dbReference>
<dbReference type="SMART" id="SM00388">
    <property type="entry name" value="HisKA"/>
    <property type="match status" value="1"/>
</dbReference>
<dbReference type="FunFam" id="1.10.287.130:FF:000005">
    <property type="entry name" value="Nitrogen regulation histidine kinase"/>
    <property type="match status" value="1"/>
</dbReference>
<evidence type="ECO:0000259" key="17">
    <source>
        <dbReference type="PROSITE" id="PS50109"/>
    </source>
</evidence>
<evidence type="ECO:0000256" key="9">
    <source>
        <dbReference type="ARBA" id="ARBA00022801"/>
    </source>
</evidence>
<keyword evidence="12" id="KW-0535">Nitrogen fixation</keyword>
<evidence type="ECO:0000256" key="11">
    <source>
        <dbReference type="ARBA" id="ARBA00023012"/>
    </source>
</evidence>
<keyword evidence="4" id="KW-0963">Cytoplasm</keyword>
<evidence type="ECO:0000256" key="4">
    <source>
        <dbReference type="ARBA" id="ARBA00022490"/>
    </source>
</evidence>
<comment type="catalytic activity">
    <reaction evidence="1">
        <text>ATP + protein L-histidine = ADP + protein N-phospho-L-histidine.</text>
        <dbReference type="EC" id="2.7.13.3"/>
    </reaction>
</comment>
<dbReference type="Gene3D" id="3.30.450.20">
    <property type="entry name" value="PAS domain"/>
    <property type="match status" value="1"/>
</dbReference>
<evidence type="ECO:0000256" key="14">
    <source>
        <dbReference type="ARBA" id="ARBA00039567"/>
    </source>
</evidence>
<dbReference type="Pfam" id="PF00512">
    <property type="entry name" value="HisKA"/>
    <property type="match status" value="1"/>
</dbReference>
<dbReference type="Proteomes" id="UP000028602">
    <property type="component" value="Unassembled WGS sequence"/>
</dbReference>
<dbReference type="GO" id="GO:0005737">
    <property type="term" value="C:cytoplasm"/>
    <property type="evidence" value="ECO:0007669"/>
    <property type="project" value="UniProtKB-SubCell"/>
</dbReference>
<evidence type="ECO:0000256" key="15">
    <source>
        <dbReference type="ARBA" id="ARBA00042313"/>
    </source>
</evidence>
<dbReference type="FunFam" id="3.30.565.10:FF:000008">
    <property type="entry name" value="Nitrogen regulation histidine kinase"/>
    <property type="match status" value="1"/>
</dbReference>
<protein>
    <recommendedName>
        <fullName evidence="14">Sensory histidine kinase/phosphatase NtrB</fullName>
        <ecNumber evidence="3">2.7.13.3</ecNumber>
    </recommendedName>
    <alternativeName>
        <fullName evidence="15">Nitrogen regulation protein NR(II)</fullName>
    </alternativeName>
    <alternativeName>
        <fullName evidence="16">Nitrogen regulator II</fullName>
    </alternativeName>
</protein>
<evidence type="ECO:0000256" key="2">
    <source>
        <dbReference type="ARBA" id="ARBA00004496"/>
    </source>
</evidence>
<dbReference type="PANTHER" id="PTHR43065">
    <property type="entry name" value="SENSOR HISTIDINE KINASE"/>
    <property type="match status" value="1"/>
</dbReference>